<comment type="cofactor">
    <cofactor evidence="1">
        <name>FAD</name>
        <dbReference type="ChEBI" id="CHEBI:57692"/>
    </cofactor>
</comment>
<evidence type="ECO:0000259" key="8">
    <source>
        <dbReference type="PROSITE" id="PS51324"/>
    </source>
</evidence>
<keyword evidence="3" id="KW-0285">Flavoprotein</keyword>
<evidence type="ECO:0000313" key="9">
    <source>
        <dbReference type="EMBL" id="QHT12732.1"/>
    </source>
</evidence>
<evidence type="ECO:0000256" key="4">
    <source>
        <dbReference type="ARBA" id="ARBA00022827"/>
    </source>
</evidence>
<evidence type="ECO:0000256" key="1">
    <source>
        <dbReference type="ARBA" id="ARBA00001974"/>
    </source>
</evidence>
<dbReference type="EC" id="1.8.3.2" evidence="2"/>
<sequence length="189" mass="22380">MSPPEVWGPPIWTFFHTLAEHINEESFMNIKFSLFSTIKRICNFLPCPDCSQHAIRFLAKVNINKINNKLEFKNMLYVFHNTVNKRKKKRFFNYTYLEKYRLLNVGSTFNHFVSVYHTKGNMNLIAESFQRNLLIGDLKKWLINNYKHFKPTKPRIQEISINNDTNNDTTDNNNNNNIVSNNTNNVDNE</sequence>
<evidence type="ECO:0000256" key="2">
    <source>
        <dbReference type="ARBA" id="ARBA00012512"/>
    </source>
</evidence>
<accession>A0A6C0D8N6</accession>
<keyword evidence="4" id="KW-0274">FAD</keyword>
<dbReference type="InterPro" id="IPR036774">
    <property type="entry name" value="ERV/ALR_sulphydryl_oxid_sf"/>
</dbReference>
<dbReference type="EMBL" id="MN739550">
    <property type="protein sequence ID" value="QHT12732.1"/>
    <property type="molecule type" value="Genomic_DNA"/>
</dbReference>
<dbReference type="GO" id="GO:0016972">
    <property type="term" value="F:thiol oxidase activity"/>
    <property type="evidence" value="ECO:0007669"/>
    <property type="project" value="UniProtKB-EC"/>
</dbReference>
<reference evidence="9" key="1">
    <citation type="journal article" date="2020" name="Nature">
        <title>Giant virus diversity and host interactions through global metagenomics.</title>
        <authorList>
            <person name="Schulz F."/>
            <person name="Roux S."/>
            <person name="Paez-Espino D."/>
            <person name="Jungbluth S."/>
            <person name="Walsh D.A."/>
            <person name="Denef V.J."/>
            <person name="McMahon K.D."/>
            <person name="Konstantinidis K.T."/>
            <person name="Eloe-Fadrosh E.A."/>
            <person name="Kyrpides N.C."/>
            <person name="Woyke T."/>
        </authorList>
    </citation>
    <scope>NUCLEOTIDE SEQUENCE</scope>
    <source>
        <strain evidence="9">GVMAG-M-3300023174-130</strain>
    </source>
</reference>
<proteinExistence type="predicted"/>
<evidence type="ECO:0000256" key="7">
    <source>
        <dbReference type="SAM" id="MobiDB-lite"/>
    </source>
</evidence>
<dbReference type="Gene3D" id="1.20.120.310">
    <property type="entry name" value="ERV/ALR sulfhydryl oxidase domain"/>
    <property type="match status" value="1"/>
</dbReference>
<dbReference type="Pfam" id="PF04777">
    <property type="entry name" value="Evr1_Alr"/>
    <property type="match status" value="1"/>
</dbReference>
<dbReference type="InterPro" id="IPR017905">
    <property type="entry name" value="ERV/ALR_sulphydryl_oxidase"/>
</dbReference>
<evidence type="ECO:0000256" key="6">
    <source>
        <dbReference type="ARBA" id="ARBA00023157"/>
    </source>
</evidence>
<evidence type="ECO:0000256" key="5">
    <source>
        <dbReference type="ARBA" id="ARBA00023002"/>
    </source>
</evidence>
<organism evidence="9">
    <name type="scientific">viral metagenome</name>
    <dbReference type="NCBI Taxonomy" id="1070528"/>
    <lineage>
        <taxon>unclassified sequences</taxon>
        <taxon>metagenomes</taxon>
        <taxon>organismal metagenomes</taxon>
    </lineage>
</organism>
<protein>
    <recommendedName>
        <fullName evidence="2">thiol oxidase</fullName>
        <ecNumber evidence="2">1.8.3.2</ecNumber>
    </recommendedName>
</protein>
<dbReference type="PROSITE" id="PS51324">
    <property type="entry name" value="ERV_ALR"/>
    <property type="match status" value="1"/>
</dbReference>
<feature type="region of interest" description="Disordered" evidence="7">
    <location>
        <begin position="161"/>
        <end position="189"/>
    </location>
</feature>
<name>A0A6C0D8N6_9ZZZZ</name>
<dbReference type="AlphaFoldDB" id="A0A6C0D8N6"/>
<keyword evidence="6" id="KW-1015">Disulfide bond</keyword>
<keyword evidence="5" id="KW-0560">Oxidoreductase</keyword>
<feature type="domain" description="ERV/ALR sulfhydryl oxidase" evidence="8">
    <location>
        <begin position="1"/>
        <end position="101"/>
    </location>
</feature>
<dbReference type="SUPFAM" id="SSF69000">
    <property type="entry name" value="FAD-dependent thiol oxidase"/>
    <property type="match status" value="1"/>
</dbReference>
<evidence type="ECO:0000256" key="3">
    <source>
        <dbReference type="ARBA" id="ARBA00022630"/>
    </source>
</evidence>